<name>A0A6G8FBV6_KLEPN</name>
<proteinExistence type="predicted"/>
<reference evidence="1" key="1">
    <citation type="submission" date="2019-08" db="EMBL/GenBank/DDBJ databases">
        <authorList>
            <person name="Lv L."/>
            <person name="Gao X."/>
            <person name="Liu J.-H."/>
        </authorList>
    </citation>
    <scope>NUCLEOTIDE SEQUENCE</scope>
    <source>
        <strain evidence="1">LDL3-2</strain>
        <plasmid evidence="1">pHNLDL3-2</plasmid>
    </source>
</reference>
<keyword evidence="1" id="KW-0614">Plasmid</keyword>
<dbReference type="AlphaFoldDB" id="A0A6G8FBV6"/>
<protein>
    <submittedName>
        <fullName evidence="1">Uncharacterized protein</fullName>
    </submittedName>
</protein>
<evidence type="ECO:0000313" key="1">
    <source>
        <dbReference type="EMBL" id="QIM13744.1"/>
    </source>
</evidence>
<sequence length="43" mass="4824">MKLRFLDQAVRSSLRSGTPQPDLAASVTVSFKEIRLFRVSVSE</sequence>
<geneLocation type="plasmid" evidence="1">
    <name>pHNLDL3-2</name>
</geneLocation>
<accession>A0A6G8FBV6</accession>
<organism evidence="1">
    <name type="scientific">Klebsiella pneumoniae</name>
    <dbReference type="NCBI Taxonomy" id="573"/>
    <lineage>
        <taxon>Bacteria</taxon>
        <taxon>Pseudomonadati</taxon>
        <taxon>Pseudomonadota</taxon>
        <taxon>Gammaproteobacteria</taxon>
        <taxon>Enterobacterales</taxon>
        <taxon>Enterobacteriaceae</taxon>
        <taxon>Klebsiella/Raoultella group</taxon>
        <taxon>Klebsiella</taxon>
        <taxon>Klebsiella pneumoniae complex</taxon>
    </lineage>
</organism>
<dbReference type="EMBL" id="MN319465">
    <property type="protein sequence ID" value="QIM13744.1"/>
    <property type="molecule type" value="Genomic_DNA"/>
</dbReference>